<dbReference type="SUPFAM" id="SSF56112">
    <property type="entry name" value="Protein kinase-like (PK-like)"/>
    <property type="match status" value="1"/>
</dbReference>
<accession>A0A8S9LHV6</accession>
<dbReference type="AlphaFoldDB" id="A0A8S9LHV6"/>
<dbReference type="Proteomes" id="UP000712281">
    <property type="component" value="Unassembled WGS sequence"/>
</dbReference>
<dbReference type="InterPro" id="IPR011009">
    <property type="entry name" value="Kinase-like_dom_sf"/>
</dbReference>
<dbReference type="PROSITE" id="PS50011">
    <property type="entry name" value="PROTEIN_KINASE_DOM"/>
    <property type="match status" value="1"/>
</dbReference>
<evidence type="ECO:0000313" key="3">
    <source>
        <dbReference type="Proteomes" id="UP000712281"/>
    </source>
</evidence>
<comment type="caution">
    <text evidence="2">The sequence shown here is derived from an EMBL/GenBank/DDBJ whole genome shotgun (WGS) entry which is preliminary data.</text>
</comment>
<dbReference type="InterPro" id="IPR046958">
    <property type="entry name" value="RBK1/2/STUNTED"/>
</dbReference>
<dbReference type="Pfam" id="PF07714">
    <property type="entry name" value="PK_Tyr_Ser-Thr"/>
    <property type="match status" value="1"/>
</dbReference>
<dbReference type="Gene3D" id="1.10.510.10">
    <property type="entry name" value="Transferase(Phosphotransferase) domain 1"/>
    <property type="match status" value="1"/>
</dbReference>
<evidence type="ECO:0000259" key="1">
    <source>
        <dbReference type="PROSITE" id="PS50011"/>
    </source>
</evidence>
<dbReference type="GO" id="GO:0004672">
    <property type="term" value="F:protein kinase activity"/>
    <property type="evidence" value="ECO:0007669"/>
    <property type="project" value="InterPro"/>
</dbReference>
<dbReference type="InterPro" id="IPR001245">
    <property type="entry name" value="Ser-Thr/Tyr_kinase_cat_dom"/>
</dbReference>
<proteinExistence type="predicted"/>
<protein>
    <recommendedName>
        <fullName evidence="1">Protein kinase domain-containing protein</fullName>
    </recommendedName>
</protein>
<name>A0A8S9LHV6_BRACR</name>
<dbReference type="PANTHER" id="PTHR47987:SF37">
    <property type="entry name" value="PROTEIN KINASE DOMAIN-CONTAINING PROTEIN"/>
    <property type="match status" value="1"/>
</dbReference>
<dbReference type="GO" id="GO:0005524">
    <property type="term" value="F:ATP binding"/>
    <property type="evidence" value="ECO:0007669"/>
    <property type="project" value="InterPro"/>
</dbReference>
<feature type="domain" description="Protein kinase" evidence="1">
    <location>
        <begin position="1"/>
        <end position="127"/>
    </location>
</feature>
<reference evidence="2" key="1">
    <citation type="submission" date="2019-12" db="EMBL/GenBank/DDBJ databases">
        <title>Genome sequencing and annotation of Brassica cretica.</title>
        <authorList>
            <person name="Studholme D.J."/>
            <person name="Sarris P.F."/>
        </authorList>
    </citation>
    <scope>NUCLEOTIDE SEQUENCE</scope>
    <source>
        <strain evidence="2">PFS-001/15</strain>
        <tissue evidence="2">Leaf</tissue>
    </source>
</reference>
<sequence>MQTFWETCCSYLAPEYFQHGKISDKTDVYAFGVVLLELITGRKPIEVRRPSGEENLVVWAKPLLHRGMEAIEELLDPRLTRTRKNSVAMERMIQAARACVTDEESRRPGMKEIVSILKGGESRKVELRTFSSRTKSNLSSLMDCYPQLQRTESEMKSHLALAMLGVTESEDCDDDVLL</sequence>
<dbReference type="PANTHER" id="PTHR47987">
    <property type="entry name" value="OS08G0249100 PROTEIN"/>
    <property type="match status" value="1"/>
</dbReference>
<gene>
    <name evidence="2" type="ORF">F2Q68_00045951</name>
</gene>
<organism evidence="2 3">
    <name type="scientific">Brassica cretica</name>
    <name type="common">Mustard</name>
    <dbReference type="NCBI Taxonomy" id="69181"/>
    <lineage>
        <taxon>Eukaryota</taxon>
        <taxon>Viridiplantae</taxon>
        <taxon>Streptophyta</taxon>
        <taxon>Embryophyta</taxon>
        <taxon>Tracheophyta</taxon>
        <taxon>Spermatophyta</taxon>
        <taxon>Magnoliopsida</taxon>
        <taxon>eudicotyledons</taxon>
        <taxon>Gunneridae</taxon>
        <taxon>Pentapetalae</taxon>
        <taxon>rosids</taxon>
        <taxon>malvids</taxon>
        <taxon>Brassicales</taxon>
        <taxon>Brassicaceae</taxon>
        <taxon>Brassiceae</taxon>
        <taxon>Brassica</taxon>
    </lineage>
</organism>
<dbReference type="EMBL" id="QGKW02000276">
    <property type="protein sequence ID" value="KAF2607094.1"/>
    <property type="molecule type" value="Genomic_DNA"/>
</dbReference>
<dbReference type="InterPro" id="IPR000719">
    <property type="entry name" value="Prot_kinase_dom"/>
</dbReference>
<evidence type="ECO:0000313" key="2">
    <source>
        <dbReference type="EMBL" id="KAF2607094.1"/>
    </source>
</evidence>